<dbReference type="EMBL" id="VTFX01000001">
    <property type="protein sequence ID" value="KAD4059599.1"/>
    <property type="molecule type" value="Genomic_DNA"/>
</dbReference>
<keyword evidence="5" id="KW-1185">Reference proteome</keyword>
<gene>
    <name evidence="4" type="ORF">GD627_00345</name>
</gene>
<reference evidence="4 5" key="1">
    <citation type="submission" date="2019-08" db="EMBL/GenBank/DDBJ databases">
        <title>Arthrobacter sp. nov., isolated from plateau pika and Tibetan wild ass.</title>
        <authorList>
            <person name="Ge Y."/>
        </authorList>
    </citation>
    <scope>NUCLEOTIDE SEQUENCE [LARGE SCALE GENOMIC DNA]</scope>
    <source>
        <strain evidence="4 5">785</strain>
    </source>
</reference>
<accession>A0A5N6MR02</accession>
<dbReference type="GO" id="GO:0032259">
    <property type="term" value="P:methylation"/>
    <property type="evidence" value="ECO:0007669"/>
    <property type="project" value="UniProtKB-KW"/>
</dbReference>
<evidence type="ECO:0000313" key="5">
    <source>
        <dbReference type="Proteomes" id="UP000326852"/>
    </source>
</evidence>
<dbReference type="CDD" id="cd02440">
    <property type="entry name" value="AdoMet_MTases"/>
    <property type="match status" value="1"/>
</dbReference>
<proteinExistence type="predicted"/>
<keyword evidence="1 4" id="KW-0489">Methyltransferase</keyword>
<dbReference type="PANTHER" id="PTHR10509:SF14">
    <property type="entry name" value="CAFFEOYL-COA O-METHYLTRANSFERASE 3-RELATED"/>
    <property type="match status" value="1"/>
</dbReference>
<dbReference type="PROSITE" id="PS51682">
    <property type="entry name" value="SAM_OMT_I"/>
    <property type="match status" value="1"/>
</dbReference>
<evidence type="ECO:0000256" key="1">
    <source>
        <dbReference type="ARBA" id="ARBA00022603"/>
    </source>
</evidence>
<dbReference type="InterPro" id="IPR029063">
    <property type="entry name" value="SAM-dependent_MTases_sf"/>
</dbReference>
<keyword evidence="2 4" id="KW-0808">Transferase</keyword>
<sequence length="241" mass="25503">MGQTDPAAQWELVEEYLDSRVVQPDAAAKAIVASTGAAGLPPIEVSAAQGKLLMLLARISGARRILEIGTLGGFSTAWLARALPDGGELVTCEYEPRHAEVARANLAAAGLLDRVTIRIGAALDTLPDLVDEDPFDLFFIDADKVNNPAYVDWALRLSRPGSVIVVDNVVRGGSVVDPEGDEAVQGTRAALDILGSHPRLEGTALQTVGRKGWDGFALALVLDLPGVQGRSGADLSWRYEL</sequence>
<dbReference type="GO" id="GO:0008171">
    <property type="term" value="F:O-methyltransferase activity"/>
    <property type="evidence" value="ECO:0007669"/>
    <property type="project" value="InterPro"/>
</dbReference>
<evidence type="ECO:0000313" key="4">
    <source>
        <dbReference type="EMBL" id="KAD4059599.1"/>
    </source>
</evidence>
<organism evidence="4 5">
    <name type="scientific">Arthrobacter yangruifuii</name>
    <dbReference type="NCBI Taxonomy" id="2606616"/>
    <lineage>
        <taxon>Bacteria</taxon>
        <taxon>Bacillati</taxon>
        <taxon>Actinomycetota</taxon>
        <taxon>Actinomycetes</taxon>
        <taxon>Micrococcales</taxon>
        <taxon>Micrococcaceae</taxon>
        <taxon>Arthrobacter</taxon>
    </lineage>
</organism>
<evidence type="ECO:0000256" key="2">
    <source>
        <dbReference type="ARBA" id="ARBA00022679"/>
    </source>
</evidence>
<dbReference type="AlphaFoldDB" id="A0A5N6MR02"/>
<dbReference type="Proteomes" id="UP000326852">
    <property type="component" value="Unassembled WGS sequence"/>
</dbReference>
<name>A0A5N6MR02_9MICC</name>
<keyword evidence="3" id="KW-0949">S-adenosyl-L-methionine</keyword>
<dbReference type="RefSeq" id="WP_152270902.1">
    <property type="nucleotide sequence ID" value="NZ_VTFX01000001.1"/>
</dbReference>
<dbReference type="PANTHER" id="PTHR10509">
    <property type="entry name" value="O-METHYLTRANSFERASE-RELATED"/>
    <property type="match status" value="1"/>
</dbReference>
<dbReference type="Gene3D" id="3.40.50.150">
    <property type="entry name" value="Vaccinia Virus protein VP39"/>
    <property type="match status" value="1"/>
</dbReference>
<evidence type="ECO:0000256" key="3">
    <source>
        <dbReference type="ARBA" id="ARBA00022691"/>
    </source>
</evidence>
<dbReference type="SUPFAM" id="SSF53335">
    <property type="entry name" value="S-adenosyl-L-methionine-dependent methyltransferases"/>
    <property type="match status" value="1"/>
</dbReference>
<dbReference type="InterPro" id="IPR002935">
    <property type="entry name" value="SAM_O-MeTrfase"/>
</dbReference>
<dbReference type="InterPro" id="IPR050362">
    <property type="entry name" value="Cation-dep_OMT"/>
</dbReference>
<dbReference type="Pfam" id="PF01596">
    <property type="entry name" value="Methyltransf_3"/>
    <property type="match status" value="1"/>
</dbReference>
<comment type="caution">
    <text evidence="4">The sequence shown here is derived from an EMBL/GenBank/DDBJ whole genome shotgun (WGS) entry which is preliminary data.</text>
</comment>
<protein>
    <submittedName>
        <fullName evidence="4">Methyltransferase</fullName>
    </submittedName>
</protein>
<dbReference type="GO" id="GO:0008757">
    <property type="term" value="F:S-adenosylmethionine-dependent methyltransferase activity"/>
    <property type="evidence" value="ECO:0007669"/>
    <property type="project" value="TreeGrafter"/>
</dbReference>